<protein>
    <submittedName>
        <fullName evidence="2">Uncharacterized protein</fullName>
    </submittedName>
</protein>
<gene>
    <name evidence="2" type="ORF">Salat_1924200</name>
</gene>
<feature type="compositionally biased region" description="Polar residues" evidence="1">
    <location>
        <begin position="99"/>
        <end position="108"/>
    </location>
</feature>
<dbReference type="AlphaFoldDB" id="A0AAE1Y474"/>
<reference evidence="2" key="1">
    <citation type="submission" date="2020-06" db="EMBL/GenBank/DDBJ databases">
        <authorList>
            <person name="Li T."/>
            <person name="Hu X."/>
            <person name="Zhang T."/>
            <person name="Song X."/>
            <person name="Zhang H."/>
            <person name="Dai N."/>
            <person name="Sheng W."/>
            <person name="Hou X."/>
            <person name="Wei L."/>
        </authorList>
    </citation>
    <scope>NUCLEOTIDE SEQUENCE</scope>
    <source>
        <strain evidence="2">3651</strain>
        <tissue evidence="2">Leaf</tissue>
    </source>
</reference>
<organism evidence="2 3">
    <name type="scientific">Sesamum alatum</name>
    <dbReference type="NCBI Taxonomy" id="300844"/>
    <lineage>
        <taxon>Eukaryota</taxon>
        <taxon>Viridiplantae</taxon>
        <taxon>Streptophyta</taxon>
        <taxon>Embryophyta</taxon>
        <taxon>Tracheophyta</taxon>
        <taxon>Spermatophyta</taxon>
        <taxon>Magnoliopsida</taxon>
        <taxon>eudicotyledons</taxon>
        <taxon>Gunneridae</taxon>
        <taxon>Pentapetalae</taxon>
        <taxon>asterids</taxon>
        <taxon>lamiids</taxon>
        <taxon>Lamiales</taxon>
        <taxon>Pedaliaceae</taxon>
        <taxon>Sesamum</taxon>
    </lineage>
</organism>
<dbReference type="Proteomes" id="UP001293254">
    <property type="component" value="Unassembled WGS sequence"/>
</dbReference>
<evidence type="ECO:0000313" key="3">
    <source>
        <dbReference type="Proteomes" id="UP001293254"/>
    </source>
</evidence>
<accession>A0AAE1Y474</accession>
<reference evidence="2" key="2">
    <citation type="journal article" date="2024" name="Plant">
        <title>Genomic evolution and insights into agronomic trait innovations of Sesamum species.</title>
        <authorList>
            <person name="Miao H."/>
            <person name="Wang L."/>
            <person name="Qu L."/>
            <person name="Liu H."/>
            <person name="Sun Y."/>
            <person name="Le M."/>
            <person name="Wang Q."/>
            <person name="Wei S."/>
            <person name="Zheng Y."/>
            <person name="Lin W."/>
            <person name="Duan Y."/>
            <person name="Cao H."/>
            <person name="Xiong S."/>
            <person name="Wang X."/>
            <person name="Wei L."/>
            <person name="Li C."/>
            <person name="Ma Q."/>
            <person name="Ju M."/>
            <person name="Zhao R."/>
            <person name="Li G."/>
            <person name="Mu C."/>
            <person name="Tian Q."/>
            <person name="Mei H."/>
            <person name="Zhang T."/>
            <person name="Gao T."/>
            <person name="Zhang H."/>
        </authorList>
    </citation>
    <scope>NUCLEOTIDE SEQUENCE</scope>
    <source>
        <strain evidence="2">3651</strain>
    </source>
</reference>
<feature type="region of interest" description="Disordered" evidence="1">
    <location>
        <begin position="88"/>
        <end position="108"/>
    </location>
</feature>
<proteinExistence type="predicted"/>
<dbReference type="EMBL" id="JACGWO010000007">
    <property type="protein sequence ID" value="KAK4423414.1"/>
    <property type="molecule type" value="Genomic_DNA"/>
</dbReference>
<evidence type="ECO:0000256" key="1">
    <source>
        <dbReference type="SAM" id="MobiDB-lite"/>
    </source>
</evidence>
<keyword evidence="3" id="KW-1185">Reference proteome</keyword>
<feature type="compositionally biased region" description="Basic and acidic residues" evidence="1">
    <location>
        <begin position="14"/>
        <end position="29"/>
    </location>
</feature>
<sequence length="108" mass="12477">MVRKKVLLGSGEIQENHSKTRHHQDKEKTYMSLRGSPNPRHRDCWRRPFEEEQKLPSGQAEDVGRDREIKLVGSPIREKGKIRIQLEVAGHPHLEETSTRNASGTTWT</sequence>
<name>A0AAE1Y474_9LAMI</name>
<evidence type="ECO:0000313" key="2">
    <source>
        <dbReference type="EMBL" id="KAK4423414.1"/>
    </source>
</evidence>
<comment type="caution">
    <text evidence="2">The sequence shown here is derived from an EMBL/GenBank/DDBJ whole genome shotgun (WGS) entry which is preliminary data.</text>
</comment>
<feature type="region of interest" description="Disordered" evidence="1">
    <location>
        <begin position="1"/>
        <end position="43"/>
    </location>
</feature>